<evidence type="ECO:0000313" key="3">
    <source>
        <dbReference type="Proteomes" id="UP000053467"/>
    </source>
</evidence>
<dbReference type="Proteomes" id="UP000053467">
    <property type="component" value="Unassembled WGS sequence"/>
</dbReference>
<evidence type="ECO:0000313" key="2">
    <source>
        <dbReference type="EMBL" id="KUK88209.1"/>
    </source>
</evidence>
<gene>
    <name evidence="2" type="ORF">XE03_0215</name>
</gene>
<evidence type="ECO:0008006" key="4">
    <source>
        <dbReference type="Google" id="ProtNLM"/>
    </source>
</evidence>
<keyword evidence="1" id="KW-0472">Membrane</keyword>
<comment type="caution">
    <text evidence="2">The sequence shown here is derived from an EMBL/GenBank/DDBJ whole genome shotgun (WGS) entry which is preliminary data.</text>
</comment>
<proteinExistence type="predicted"/>
<evidence type="ECO:0000256" key="1">
    <source>
        <dbReference type="SAM" id="Phobius"/>
    </source>
</evidence>
<dbReference type="AlphaFoldDB" id="A0A117M787"/>
<protein>
    <recommendedName>
        <fullName evidence="4">Zinc-finger domain-containing protein</fullName>
    </recommendedName>
</protein>
<accession>A0A117M787</accession>
<dbReference type="EMBL" id="LGGX01000001">
    <property type="protein sequence ID" value="KUK88209.1"/>
    <property type="molecule type" value="Genomic_DNA"/>
</dbReference>
<keyword evidence="1" id="KW-0812">Transmembrane</keyword>
<name>A0A117M787_UNCT6</name>
<organism evidence="2 3">
    <name type="scientific">candidate division TA06 bacterium 34_109</name>
    <dbReference type="NCBI Taxonomy" id="1635277"/>
    <lineage>
        <taxon>Bacteria</taxon>
        <taxon>Bacteria division TA06</taxon>
    </lineage>
</organism>
<sequence>MKHVEKILLSKYVDKEIEDEKTKNEIKRHLNVCNYCMDIYNSYININSLIKNYDIKSDENPYLAFVQKKVKLSNSMKTNFRFSLSFGITLALIFLISFSLTLFATKRNVDFTKRVSTSVVDMSFDNFFSEDYSSVVSTVNFDK</sequence>
<feature type="transmembrane region" description="Helical" evidence="1">
    <location>
        <begin position="82"/>
        <end position="104"/>
    </location>
</feature>
<reference evidence="3" key="1">
    <citation type="journal article" date="2015" name="MBio">
        <title>Genome-Resolved Metagenomic Analysis Reveals Roles for Candidate Phyla and Other Microbial Community Members in Biogeochemical Transformations in Oil Reservoirs.</title>
        <authorList>
            <person name="Hu P."/>
            <person name="Tom L."/>
            <person name="Singh A."/>
            <person name="Thomas B.C."/>
            <person name="Baker B.J."/>
            <person name="Piceno Y.M."/>
            <person name="Andersen G.L."/>
            <person name="Banfield J.F."/>
        </authorList>
    </citation>
    <scope>NUCLEOTIDE SEQUENCE [LARGE SCALE GENOMIC DNA]</scope>
</reference>
<keyword evidence="1" id="KW-1133">Transmembrane helix</keyword>